<dbReference type="EMBL" id="BAABCN010000002">
    <property type="protein sequence ID" value="GAA3871778.1"/>
    <property type="molecule type" value="Genomic_DNA"/>
</dbReference>
<dbReference type="SUPFAM" id="SSF161098">
    <property type="entry name" value="MetI-like"/>
    <property type="match status" value="1"/>
</dbReference>
<proteinExistence type="predicted"/>
<evidence type="ECO:0000256" key="1">
    <source>
        <dbReference type="ARBA" id="ARBA00004651"/>
    </source>
</evidence>
<evidence type="ECO:0008006" key="10">
    <source>
        <dbReference type="Google" id="ProtNLM"/>
    </source>
</evidence>
<evidence type="ECO:0000313" key="8">
    <source>
        <dbReference type="EMBL" id="GAA3871778.1"/>
    </source>
</evidence>
<dbReference type="Proteomes" id="UP001501803">
    <property type="component" value="Unassembled WGS sequence"/>
</dbReference>
<evidence type="ECO:0000256" key="4">
    <source>
        <dbReference type="ARBA" id="ARBA00022692"/>
    </source>
</evidence>
<accession>A0ABP7KBY6</accession>
<organism evidence="8 9">
    <name type="scientific">Leifsonia kafniensis</name>
    <dbReference type="NCBI Taxonomy" id="475957"/>
    <lineage>
        <taxon>Bacteria</taxon>
        <taxon>Bacillati</taxon>
        <taxon>Actinomycetota</taxon>
        <taxon>Actinomycetes</taxon>
        <taxon>Micrococcales</taxon>
        <taxon>Microbacteriaceae</taxon>
        <taxon>Leifsonia</taxon>
    </lineage>
</organism>
<protein>
    <recommendedName>
        <fullName evidence="10">MFS transporter</fullName>
    </recommendedName>
</protein>
<dbReference type="InterPro" id="IPR050901">
    <property type="entry name" value="BP-dep_ABC_trans_perm"/>
</dbReference>
<keyword evidence="4 7" id="KW-0812">Transmembrane</keyword>
<comment type="subcellular location">
    <subcellularLocation>
        <location evidence="1">Cell membrane</location>
        <topology evidence="1">Multi-pass membrane protein</topology>
    </subcellularLocation>
</comment>
<keyword evidence="6 7" id="KW-0472">Membrane</keyword>
<gene>
    <name evidence="8" type="ORF">GCM10022381_13570</name>
</gene>
<evidence type="ECO:0000256" key="7">
    <source>
        <dbReference type="SAM" id="Phobius"/>
    </source>
</evidence>
<reference evidence="9" key="1">
    <citation type="journal article" date="2019" name="Int. J. Syst. Evol. Microbiol.">
        <title>The Global Catalogue of Microorganisms (GCM) 10K type strain sequencing project: providing services to taxonomists for standard genome sequencing and annotation.</title>
        <authorList>
            <consortium name="The Broad Institute Genomics Platform"/>
            <consortium name="The Broad Institute Genome Sequencing Center for Infectious Disease"/>
            <person name="Wu L."/>
            <person name="Ma J."/>
        </authorList>
    </citation>
    <scope>NUCLEOTIDE SEQUENCE [LARGE SCALE GENOMIC DNA]</scope>
    <source>
        <strain evidence="9">JCM 17021</strain>
    </source>
</reference>
<feature type="transmembrane region" description="Helical" evidence="7">
    <location>
        <begin position="67"/>
        <end position="89"/>
    </location>
</feature>
<dbReference type="Gene3D" id="1.10.3720.10">
    <property type="entry name" value="MetI-like"/>
    <property type="match status" value="1"/>
</dbReference>
<keyword evidence="9" id="KW-1185">Reference proteome</keyword>
<evidence type="ECO:0000256" key="5">
    <source>
        <dbReference type="ARBA" id="ARBA00022989"/>
    </source>
</evidence>
<evidence type="ECO:0000313" key="9">
    <source>
        <dbReference type="Proteomes" id="UP001501803"/>
    </source>
</evidence>
<dbReference type="InterPro" id="IPR035906">
    <property type="entry name" value="MetI-like_sf"/>
</dbReference>
<keyword evidence="3" id="KW-1003">Cell membrane</keyword>
<dbReference type="PANTHER" id="PTHR32243:SF52">
    <property type="entry name" value="ABC TRANSPORTER PERMEASE PROTEIN"/>
    <property type="match status" value="1"/>
</dbReference>
<keyword evidence="5 7" id="KW-1133">Transmembrane helix</keyword>
<keyword evidence="2" id="KW-0813">Transport</keyword>
<dbReference type="PANTHER" id="PTHR32243">
    <property type="entry name" value="MALTOSE TRANSPORT SYSTEM PERMEASE-RELATED"/>
    <property type="match status" value="1"/>
</dbReference>
<sequence length="99" mass="10387">MTTVPVTPTAPDPISLQALPTISPAAKRCNYNEFVLATFLTQGVDAQTVPVVLSLMLGERIQDFGKIAAASLMAVIPLFAAAGFLQRWLVAGLTSGSVK</sequence>
<comment type="caution">
    <text evidence="8">The sequence shown here is derived from an EMBL/GenBank/DDBJ whole genome shotgun (WGS) entry which is preliminary data.</text>
</comment>
<evidence type="ECO:0000256" key="2">
    <source>
        <dbReference type="ARBA" id="ARBA00022448"/>
    </source>
</evidence>
<evidence type="ECO:0000256" key="6">
    <source>
        <dbReference type="ARBA" id="ARBA00023136"/>
    </source>
</evidence>
<name>A0ABP7KBY6_9MICO</name>
<evidence type="ECO:0000256" key="3">
    <source>
        <dbReference type="ARBA" id="ARBA00022475"/>
    </source>
</evidence>